<feature type="region of interest" description="Disordered" evidence="2">
    <location>
        <begin position="1"/>
        <end position="89"/>
    </location>
</feature>
<feature type="compositionally biased region" description="Polar residues" evidence="2">
    <location>
        <begin position="70"/>
        <end position="80"/>
    </location>
</feature>
<dbReference type="AlphaFoldDB" id="A0A371CST3"/>
<name>A0A371CST3_9APHY</name>
<protein>
    <submittedName>
        <fullName evidence="3">Uncharacterized protein</fullName>
    </submittedName>
</protein>
<keyword evidence="1" id="KW-0175">Coiled coil</keyword>
<dbReference type="Proteomes" id="UP000256964">
    <property type="component" value="Unassembled WGS sequence"/>
</dbReference>
<reference evidence="3 4" key="1">
    <citation type="journal article" date="2018" name="Biotechnol. Biofuels">
        <title>Integrative visual omics of the white-rot fungus Polyporus brumalis exposes the biotechnological potential of its oxidative enzymes for delignifying raw plant biomass.</title>
        <authorList>
            <person name="Miyauchi S."/>
            <person name="Rancon A."/>
            <person name="Drula E."/>
            <person name="Hage H."/>
            <person name="Chaduli D."/>
            <person name="Favel A."/>
            <person name="Grisel S."/>
            <person name="Henrissat B."/>
            <person name="Herpoel-Gimbert I."/>
            <person name="Ruiz-Duenas F.J."/>
            <person name="Chevret D."/>
            <person name="Hainaut M."/>
            <person name="Lin J."/>
            <person name="Wang M."/>
            <person name="Pangilinan J."/>
            <person name="Lipzen A."/>
            <person name="Lesage-Meessen L."/>
            <person name="Navarro D."/>
            <person name="Riley R."/>
            <person name="Grigoriev I.V."/>
            <person name="Zhou S."/>
            <person name="Raouche S."/>
            <person name="Rosso M.N."/>
        </authorList>
    </citation>
    <scope>NUCLEOTIDE SEQUENCE [LARGE SCALE GENOMIC DNA]</scope>
    <source>
        <strain evidence="3 4">BRFM 1820</strain>
    </source>
</reference>
<feature type="coiled-coil region" evidence="1">
    <location>
        <begin position="106"/>
        <end position="133"/>
    </location>
</feature>
<sequence length="185" mass="21058">MDVFKTEQGSASPESPENISQYEDDVHYKVFPTGYPSSPDLWPKEINRASSDGGGEAETQTACARKRQRTGSPSLSTIQSDETEQPKVKPLQPLERSIEEKMFDIERRLRIRLVELENEVAELQWKHRCLCANLETTVSAEMLKLQRNMLRVCTHVGVPREEDLELDALLDLDRDSDSVTHTSDQ</sequence>
<dbReference type="EMBL" id="KZ857466">
    <property type="protein sequence ID" value="RDX43345.1"/>
    <property type="molecule type" value="Genomic_DNA"/>
</dbReference>
<evidence type="ECO:0000256" key="1">
    <source>
        <dbReference type="SAM" id="Coils"/>
    </source>
</evidence>
<evidence type="ECO:0000256" key="2">
    <source>
        <dbReference type="SAM" id="MobiDB-lite"/>
    </source>
</evidence>
<proteinExistence type="predicted"/>
<keyword evidence="4" id="KW-1185">Reference proteome</keyword>
<evidence type="ECO:0000313" key="3">
    <source>
        <dbReference type="EMBL" id="RDX43345.1"/>
    </source>
</evidence>
<organism evidence="3 4">
    <name type="scientific">Lentinus brumalis</name>
    <dbReference type="NCBI Taxonomy" id="2498619"/>
    <lineage>
        <taxon>Eukaryota</taxon>
        <taxon>Fungi</taxon>
        <taxon>Dikarya</taxon>
        <taxon>Basidiomycota</taxon>
        <taxon>Agaricomycotina</taxon>
        <taxon>Agaricomycetes</taxon>
        <taxon>Polyporales</taxon>
        <taxon>Polyporaceae</taxon>
        <taxon>Lentinus</taxon>
    </lineage>
</organism>
<feature type="compositionally biased region" description="Polar residues" evidence="2">
    <location>
        <begin position="7"/>
        <end position="21"/>
    </location>
</feature>
<gene>
    <name evidence="3" type="ORF">OH76DRAFT_1487927</name>
</gene>
<evidence type="ECO:0000313" key="4">
    <source>
        <dbReference type="Proteomes" id="UP000256964"/>
    </source>
</evidence>
<accession>A0A371CST3</accession>